<comment type="caution">
    <text evidence="9">The sequence shown here is derived from an EMBL/GenBank/DDBJ whole genome shotgun (WGS) entry which is preliminary data.</text>
</comment>
<keyword evidence="7" id="KW-1133">Transmembrane helix</keyword>
<dbReference type="PROSITE" id="PS50005">
    <property type="entry name" value="TPR"/>
    <property type="match status" value="2"/>
</dbReference>
<evidence type="ECO:0000256" key="7">
    <source>
        <dbReference type="SAM" id="Phobius"/>
    </source>
</evidence>
<gene>
    <name evidence="9" type="ORF">EIK76_10170</name>
</gene>
<comment type="subcellular location">
    <subcellularLocation>
        <location evidence="1">Cytoplasm</location>
    </subcellularLocation>
</comment>
<feature type="repeat" description="TPR" evidence="6">
    <location>
        <begin position="208"/>
        <end position="241"/>
    </location>
</feature>
<dbReference type="AlphaFoldDB" id="A0A3P3QLE3"/>
<keyword evidence="2" id="KW-0963">Cytoplasm</keyword>
<feature type="transmembrane region" description="Helical" evidence="7">
    <location>
        <begin position="439"/>
        <end position="458"/>
    </location>
</feature>
<evidence type="ECO:0000256" key="5">
    <source>
        <dbReference type="ARBA" id="ARBA00038253"/>
    </source>
</evidence>
<proteinExistence type="inferred from homology"/>
<keyword evidence="7" id="KW-0812">Transmembrane</keyword>
<dbReference type="Proteomes" id="UP000276260">
    <property type="component" value="Unassembled WGS sequence"/>
</dbReference>
<keyword evidence="4 6" id="KW-0802">TPR repeat</keyword>
<keyword evidence="7" id="KW-0472">Membrane</keyword>
<feature type="chain" id="PRO_5018696970" description="MalT-like TPR region domain-containing protein" evidence="8">
    <location>
        <begin position="19"/>
        <end position="659"/>
    </location>
</feature>
<organism evidence="9 10">
    <name type="scientific">Rheinheimera mesophila</name>
    <dbReference type="NCBI Taxonomy" id="1547515"/>
    <lineage>
        <taxon>Bacteria</taxon>
        <taxon>Pseudomonadati</taxon>
        <taxon>Pseudomonadota</taxon>
        <taxon>Gammaproteobacteria</taxon>
        <taxon>Chromatiales</taxon>
        <taxon>Chromatiaceae</taxon>
        <taxon>Rheinheimera</taxon>
    </lineage>
</organism>
<evidence type="ECO:0000256" key="3">
    <source>
        <dbReference type="ARBA" id="ARBA00022737"/>
    </source>
</evidence>
<evidence type="ECO:0000256" key="1">
    <source>
        <dbReference type="ARBA" id="ARBA00004496"/>
    </source>
</evidence>
<evidence type="ECO:0000256" key="6">
    <source>
        <dbReference type="PROSITE-ProRule" id="PRU00339"/>
    </source>
</evidence>
<evidence type="ECO:0000256" key="4">
    <source>
        <dbReference type="ARBA" id="ARBA00022803"/>
    </source>
</evidence>
<accession>A0A3P3QLE3</accession>
<dbReference type="SMART" id="SM00028">
    <property type="entry name" value="TPR"/>
    <property type="match status" value="6"/>
</dbReference>
<sequence>MRHALSIFWVLLTFSVQAADLTQLMQQVKANPQAQLDAQLTQPARTAQDNFLLAYSHYVLKNKEAALEFSNKAMTLQPDTELAGRILLMQALTYGVFYRDTAMAIEKLKLAEAILPEQDTATLLSLRMDILESFAQAYNQQGNAELAMKAATQSLALASKAADKQRLLDSMIMLGRLHLQNNNLSKAYQYFKSALPLASEMGDQQAIASISMRLGMAYQKLEQHELALQHFNQAAGLYQQLDSLSAQANALINSGDSQLVLKQLDKAKATYDKALKLAVESEDPYMLISAHVSLSELALEQGDLDQSEQLLTKAHQLASQLSAQSIKAETALFLANVFIKKQNYSSAKLMLAEAAPEPDKLAAYLKRKHLALSAELAALEQQWQQAYQLEKTANQLEVAELNDTSKIQLDNLQSSLELQLQQEKQQELHFSQQTQLKQWLWMSLMLLALTVFALLLLLSKQKKNRSGALIQLPQWRSFTELVLHHHKAKTQGHLLLVMPMQTHALLAKGLQQVRADLEALRASLDQALFWVEQDQEFWLYCTSEQHAAELQQQLIQSLPTDYQTHSAILPLHALLSDRSCQQDFDALRELVWYSLYLAEQQGLQGAIRLDYQCHQNRPCAWQTEQLRQDLFNAISLGLLEIQANGVSLSAKLQRQLAHI</sequence>
<keyword evidence="10" id="KW-1185">Reference proteome</keyword>
<evidence type="ECO:0000313" key="9">
    <source>
        <dbReference type="EMBL" id="RRJ21239.1"/>
    </source>
</evidence>
<evidence type="ECO:0000313" key="10">
    <source>
        <dbReference type="Proteomes" id="UP000276260"/>
    </source>
</evidence>
<dbReference type="Pfam" id="PF13424">
    <property type="entry name" value="TPR_12"/>
    <property type="match status" value="1"/>
</dbReference>
<dbReference type="RefSeq" id="WP_046520521.1">
    <property type="nucleotide sequence ID" value="NZ_LAVS01000043.1"/>
</dbReference>
<feature type="signal peptide" evidence="8">
    <location>
        <begin position="1"/>
        <end position="18"/>
    </location>
</feature>
<dbReference type="OrthoDB" id="5751942at2"/>
<evidence type="ECO:0000256" key="2">
    <source>
        <dbReference type="ARBA" id="ARBA00022490"/>
    </source>
</evidence>
<dbReference type="Gene3D" id="1.25.40.10">
    <property type="entry name" value="Tetratricopeptide repeat domain"/>
    <property type="match status" value="1"/>
</dbReference>
<dbReference type="PANTHER" id="PTHR46630">
    <property type="entry name" value="TETRATRICOPEPTIDE REPEAT PROTEIN 29"/>
    <property type="match status" value="1"/>
</dbReference>
<keyword evidence="8" id="KW-0732">Signal</keyword>
<keyword evidence="3" id="KW-0677">Repeat</keyword>
<dbReference type="InterPro" id="IPR051476">
    <property type="entry name" value="Bac_ResReg_Asp_Phosphatase"/>
</dbReference>
<reference evidence="9 10" key="1">
    <citation type="submission" date="2018-11" db="EMBL/GenBank/DDBJ databases">
        <title>Draft genome analysis of Rheinheimera mesophila isolated from an industrial waste site.</title>
        <authorList>
            <person name="Yu Q."/>
            <person name="Qi Y."/>
            <person name="Zhang H."/>
            <person name="Lu Y."/>
            <person name="Pu J."/>
        </authorList>
    </citation>
    <scope>NUCLEOTIDE SEQUENCE [LARGE SCALE GENOMIC DNA]</scope>
    <source>
        <strain evidence="9 10">IITR13</strain>
    </source>
</reference>
<evidence type="ECO:0008006" key="11">
    <source>
        <dbReference type="Google" id="ProtNLM"/>
    </source>
</evidence>
<comment type="similarity">
    <text evidence="5">Belongs to the Rap family.</text>
</comment>
<dbReference type="SUPFAM" id="SSF48452">
    <property type="entry name" value="TPR-like"/>
    <property type="match status" value="2"/>
</dbReference>
<evidence type="ECO:0000256" key="8">
    <source>
        <dbReference type="SAM" id="SignalP"/>
    </source>
</evidence>
<protein>
    <recommendedName>
        <fullName evidence="11">MalT-like TPR region domain-containing protein</fullName>
    </recommendedName>
</protein>
<dbReference type="InterPro" id="IPR011990">
    <property type="entry name" value="TPR-like_helical_dom_sf"/>
</dbReference>
<feature type="repeat" description="TPR" evidence="6">
    <location>
        <begin position="168"/>
        <end position="201"/>
    </location>
</feature>
<name>A0A3P3QLE3_9GAMM</name>
<dbReference type="EMBL" id="RRCF01000002">
    <property type="protein sequence ID" value="RRJ21239.1"/>
    <property type="molecule type" value="Genomic_DNA"/>
</dbReference>
<dbReference type="PANTHER" id="PTHR46630:SF1">
    <property type="entry name" value="TETRATRICOPEPTIDE REPEAT PROTEIN 29"/>
    <property type="match status" value="1"/>
</dbReference>
<dbReference type="InterPro" id="IPR019734">
    <property type="entry name" value="TPR_rpt"/>
</dbReference>
<dbReference type="GO" id="GO:0005737">
    <property type="term" value="C:cytoplasm"/>
    <property type="evidence" value="ECO:0007669"/>
    <property type="project" value="UniProtKB-SubCell"/>
</dbReference>